<dbReference type="SUPFAM" id="SSF53448">
    <property type="entry name" value="Nucleotide-diphospho-sugar transferases"/>
    <property type="match status" value="1"/>
</dbReference>
<comment type="caution">
    <text evidence="1">The sequence shown here is derived from an EMBL/GenBank/DDBJ whole genome shotgun (WGS) entry which is preliminary data.</text>
</comment>
<keyword evidence="2" id="KW-1185">Reference proteome</keyword>
<sequence length="633" mass="72058">MGDFLNGNRFSAKAGWNDFLEPEDPVDWKDLRLQVEQDELPSWRKVVAERLQEVHFVQAYETLADQRLPPCFLGILFAAAVRFGHCSEEEAESCTASETELLSQVIQEIFRSTRLTLELLLGTRWPVLAALDSIRLPAYYDDPELSCTEIQEPALDWLQLRQALQAPDWFHEAKHLVYRRSFQANWLAGMEECTYGFALVSLWKLAVCAETQAECVNQYAVIIDNMFRERDWQEIACNSWGMFGFLDRIRAPLKRHEFRLDFLPSELQGAFPLLERPLWGASEPGAKMSPSFLGVLKSVLAGIPKPYATNGAEARGLEARNFLYITMVFGPRYVPYIQRFVHRAEAFGISNLVLFCLDDAALDTCLSLGRGDRCVPGTPSILNKFTLPLIYLWLNIDVFWLDFDIFLLQDPTPFILGEAQWRSVDLLVSGSFADDCICSGLVFFKATKVVAEWLLLLLSWMYEHVYTHDQQAFSAFLAGRPDEDNSTSPESISSSKLFKLYLEPVVPRWALLDPVNEFVSARVLNTTGWTGTMEKLVIFHFLHGDSEVNRDHTAYGWNAHSGFDGGTSLPLLDVFYNQSDDQVYREPLRPKQFNKVLQQALLASRRTERPKDMLHCGVLQLNPYSPGRQSADG</sequence>
<protein>
    <submittedName>
        <fullName evidence="1">Uncharacterized protein</fullName>
    </submittedName>
</protein>
<dbReference type="Proteomes" id="UP001642484">
    <property type="component" value="Unassembled WGS sequence"/>
</dbReference>
<organism evidence="1 2">
    <name type="scientific">Durusdinium trenchii</name>
    <dbReference type="NCBI Taxonomy" id="1381693"/>
    <lineage>
        <taxon>Eukaryota</taxon>
        <taxon>Sar</taxon>
        <taxon>Alveolata</taxon>
        <taxon>Dinophyceae</taxon>
        <taxon>Suessiales</taxon>
        <taxon>Symbiodiniaceae</taxon>
        <taxon>Durusdinium</taxon>
    </lineage>
</organism>
<reference evidence="1 2" key="1">
    <citation type="submission" date="2024-02" db="EMBL/GenBank/DDBJ databases">
        <authorList>
            <person name="Chen Y."/>
            <person name="Shah S."/>
            <person name="Dougan E. K."/>
            <person name="Thang M."/>
            <person name="Chan C."/>
        </authorList>
    </citation>
    <scope>NUCLEOTIDE SEQUENCE [LARGE SCALE GENOMIC DNA]</scope>
</reference>
<accession>A0ABP0H7T0</accession>
<proteinExistence type="predicted"/>
<gene>
    <name evidence="1" type="ORF">CCMP2556_LOCUS60</name>
</gene>
<name>A0ABP0H7T0_9DINO</name>
<dbReference type="InterPro" id="IPR029044">
    <property type="entry name" value="Nucleotide-diphossugar_trans"/>
</dbReference>
<evidence type="ECO:0000313" key="1">
    <source>
        <dbReference type="EMBL" id="CAK8985264.1"/>
    </source>
</evidence>
<evidence type="ECO:0000313" key="2">
    <source>
        <dbReference type="Proteomes" id="UP001642484"/>
    </source>
</evidence>
<dbReference type="EMBL" id="CAXAMN010000001">
    <property type="protein sequence ID" value="CAK8985264.1"/>
    <property type="molecule type" value="Genomic_DNA"/>
</dbReference>